<evidence type="ECO:0000313" key="1">
    <source>
        <dbReference type="EMBL" id="KAG5648448.1"/>
    </source>
</evidence>
<dbReference type="AlphaFoldDB" id="A0A9P7KFD5"/>
<dbReference type="EMBL" id="JABCKI010001852">
    <property type="protein sequence ID" value="KAG5648448.1"/>
    <property type="molecule type" value="Genomic_DNA"/>
</dbReference>
<proteinExistence type="predicted"/>
<protein>
    <submittedName>
        <fullName evidence="1">Uncharacterized protein</fullName>
    </submittedName>
</protein>
<name>A0A9P7KFD5_9AGAR</name>
<reference evidence="1" key="2">
    <citation type="submission" date="2021-10" db="EMBL/GenBank/DDBJ databases">
        <title>Phylogenomics reveals ancestral predisposition of the termite-cultivated fungus Termitomyces towards a domesticated lifestyle.</title>
        <authorList>
            <person name="Auxier B."/>
            <person name="Grum-Grzhimaylo A."/>
            <person name="Cardenas M.E."/>
            <person name="Lodge J.D."/>
            <person name="Laessoe T."/>
            <person name="Pedersen O."/>
            <person name="Smith M.E."/>
            <person name="Kuyper T.W."/>
            <person name="Franco-Molano E.A."/>
            <person name="Baroni T.J."/>
            <person name="Aanen D.K."/>
        </authorList>
    </citation>
    <scope>NUCLEOTIDE SEQUENCE</scope>
    <source>
        <strain evidence="1">D49</strain>
    </source>
</reference>
<organism evidence="1 2">
    <name type="scientific">Sphagnurus paluster</name>
    <dbReference type="NCBI Taxonomy" id="117069"/>
    <lineage>
        <taxon>Eukaryota</taxon>
        <taxon>Fungi</taxon>
        <taxon>Dikarya</taxon>
        <taxon>Basidiomycota</taxon>
        <taxon>Agaricomycotina</taxon>
        <taxon>Agaricomycetes</taxon>
        <taxon>Agaricomycetidae</taxon>
        <taxon>Agaricales</taxon>
        <taxon>Tricholomatineae</taxon>
        <taxon>Lyophyllaceae</taxon>
        <taxon>Sphagnurus</taxon>
    </lineage>
</organism>
<reference evidence="1" key="1">
    <citation type="submission" date="2021-02" db="EMBL/GenBank/DDBJ databases">
        <authorList>
            <person name="Nieuwenhuis M."/>
            <person name="Van De Peppel L.J.J."/>
        </authorList>
    </citation>
    <scope>NUCLEOTIDE SEQUENCE</scope>
    <source>
        <strain evidence="1">D49</strain>
    </source>
</reference>
<dbReference type="Proteomes" id="UP000717328">
    <property type="component" value="Unassembled WGS sequence"/>
</dbReference>
<evidence type="ECO:0000313" key="2">
    <source>
        <dbReference type="Proteomes" id="UP000717328"/>
    </source>
</evidence>
<feature type="non-terminal residue" evidence="1">
    <location>
        <position position="160"/>
    </location>
</feature>
<gene>
    <name evidence="1" type="ORF">H0H81_007054</name>
</gene>
<accession>A0A9P7KFD5</accession>
<keyword evidence="2" id="KW-1185">Reference proteome</keyword>
<comment type="caution">
    <text evidence="1">The sequence shown here is derived from an EMBL/GenBank/DDBJ whole genome shotgun (WGS) entry which is preliminary data.</text>
</comment>
<sequence>MKYNGVEYASKWMKWKSRKGHTLSGGHQKALSLRQSEQQEVETLQISHRSQEEHFINARSDFVIPSATLPPIQYPPLTHYNISPDEEMMWKDYDLADNILFEAGSDRVLAAKKDCEAFEQQAQEYGIWAGHETVPGDAGGNEFWDVYIDDLDLVEEMADL</sequence>